<accession>A0A2Z3HHK4</accession>
<reference evidence="3 4" key="1">
    <citation type="submission" date="2018-01" db="EMBL/GenBank/DDBJ databases">
        <title>G. obscuriglobus.</title>
        <authorList>
            <person name="Franke J."/>
            <person name="Blomberg W."/>
            <person name="Selmecki A."/>
        </authorList>
    </citation>
    <scope>NUCLEOTIDE SEQUENCE [LARGE SCALE GENOMIC DNA]</scope>
    <source>
        <strain evidence="3 4">DSM 5831</strain>
    </source>
</reference>
<evidence type="ECO:0000256" key="1">
    <source>
        <dbReference type="SAM" id="Phobius"/>
    </source>
</evidence>
<dbReference type="AlphaFoldDB" id="A0A2Z3HHK4"/>
<dbReference type="Proteomes" id="UP000245802">
    <property type="component" value="Chromosome"/>
</dbReference>
<dbReference type="InterPro" id="IPR012902">
    <property type="entry name" value="N_methyl_site"/>
</dbReference>
<evidence type="ECO:0000259" key="2">
    <source>
        <dbReference type="Pfam" id="PF07596"/>
    </source>
</evidence>
<dbReference type="OrthoDB" id="261495at2"/>
<sequence>MNRSFSRNGRRRAGFTLIELLVVIAIIAILIGLLLPAVQKVREAAARTQCINNLKQMGIALHAFHDANQALPQGQSPWANAGVSPYEGAWSWQGYILPYMEQDNAYKQAKAWQTASNTYSWNNPTAALKMKLYTCPADSRGPVSYPGASAGLNVDQALTGYLGNSGTTSTSNDGVLYMGSKITLVGITDGTSNTLLVGERPPNSNLEFGWWFAAYGYDGRGNGDCVMTSNDVAIANYFNGSYGCDTTNMSLKVGLQRGNPNVGCDAAHYWSFHGAGSQFLMADGSARMVTYANNGILPMLSTRSGGEVFTLN</sequence>
<dbReference type="NCBIfam" id="TIGR02532">
    <property type="entry name" value="IV_pilin_GFxxxE"/>
    <property type="match status" value="1"/>
</dbReference>
<dbReference type="PANTHER" id="PTHR30093:SF2">
    <property type="entry name" value="TYPE II SECRETION SYSTEM PROTEIN H"/>
    <property type="match status" value="1"/>
</dbReference>
<dbReference type="Pfam" id="PF07963">
    <property type="entry name" value="N_methyl"/>
    <property type="match status" value="1"/>
</dbReference>
<gene>
    <name evidence="3" type="ORF">C1280_31545</name>
</gene>
<keyword evidence="1" id="KW-0472">Membrane</keyword>
<keyword evidence="4" id="KW-1185">Reference proteome</keyword>
<name>A0A2Z3HHK4_9BACT</name>
<dbReference type="RefSeq" id="WP_010040068.1">
    <property type="nucleotide sequence ID" value="NZ_CP025958.1"/>
</dbReference>
<dbReference type="PROSITE" id="PS00409">
    <property type="entry name" value="PROKAR_NTER_METHYL"/>
    <property type="match status" value="1"/>
</dbReference>
<dbReference type="InterPro" id="IPR045584">
    <property type="entry name" value="Pilin-like"/>
</dbReference>
<dbReference type="PANTHER" id="PTHR30093">
    <property type="entry name" value="GENERAL SECRETION PATHWAY PROTEIN G"/>
    <property type="match status" value="1"/>
</dbReference>
<dbReference type="InterPro" id="IPR027558">
    <property type="entry name" value="Pre_pil_HX9DG_C"/>
</dbReference>
<dbReference type="NCBIfam" id="TIGR04294">
    <property type="entry name" value="pre_pil_HX9DG"/>
    <property type="match status" value="1"/>
</dbReference>
<proteinExistence type="predicted"/>
<feature type="domain" description="DUF1559" evidence="2">
    <location>
        <begin position="39"/>
        <end position="293"/>
    </location>
</feature>
<dbReference type="SUPFAM" id="SSF54523">
    <property type="entry name" value="Pili subunits"/>
    <property type="match status" value="1"/>
</dbReference>
<evidence type="ECO:0000313" key="3">
    <source>
        <dbReference type="EMBL" id="AWM42475.1"/>
    </source>
</evidence>
<dbReference type="Pfam" id="PF07596">
    <property type="entry name" value="SBP_bac_10"/>
    <property type="match status" value="1"/>
</dbReference>
<dbReference type="EMBL" id="CP025958">
    <property type="protein sequence ID" value="AWM42475.1"/>
    <property type="molecule type" value="Genomic_DNA"/>
</dbReference>
<organism evidence="3 4">
    <name type="scientific">Gemmata obscuriglobus</name>
    <dbReference type="NCBI Taxonomy" id="114"/>
    <lineage>
        <taxon>Bacteria</taxon>
        <taxon>Pseudomonadati</taxon>
        <taxon>Planctomycetota</taxon>
        <taxon>Planctomycetia</taxon>
        <taxon>Gemmatales</taxon>
        <taxon>Gemmataceae</taxon>
        <taxon>Gemmata</taxon>
    </lineage>
</organism>
<dbReference type="KEGG" id="gog:C1280_31545"/>
<dbReference type="InterPro" id="IPR011453">
    <property type="entry name" value="DUF1559"/>
</dbReference>
<feature type="transmembrane region" description="Helical" evidence="1">
    <location>
        <begin position="12"/>
        <end position="35"/>
    </location>
</feature>
<protein>
    <submittedName>
        <fullName evidence="3">Prepilin-type cleavage/methylation domain-containing protein</fullName>
    </submittedName>
</protein>
<dbReference type="Gene3D" id="3.30.700.10">
    <property type="entry name" value="Glycoprotein, Type 4 Pilin"/>
    <property type="match status" value="1"/>
</dbReference>
<keyword evidence="1" id="KW-1133">Transmembrane helix</keyword>
<evidence type="ECO:0000313" key="4">
    <source>
        <dbReference type="Proteomes" id="UP000245802"/>
    </source>
</evidence>
<keyword evidence="1" id="KW-0812">Transmembrane</keyword>